<gene>
    <name evidence="1" type="ORF">MNBD_GAMMA05-1199</name>
</gene>
<dbReference type="PANTHER" id="PTHR38765">
    <property type="entry name" value="DUF484 DOMAIN-CONTAINING PROTEIN"/>
    <property type="match status" value="1"/>
</dbReference>
<evidence type="ECO:0008006" key="2">
    <source>
        <dbReference type="Google" id="ProtNLM"/>
    </source>
</evidence>
<sequence>MSKVKTINKKTTSEVSSTEQERQLATDLELISLLRENVNILERHPELLAVLEVPHETGQAVSLIERQVAVLRQKTQTQDQRLRELMDVARDNERLAVSRHSLAINLLAAHDLDDVISTVLDVLSNELSSDFAVIKLFSEDKQRLERAPDLFVDANDKALTAFKTMLEHKNIVCGKSTPEQKAFLFGDNAETIQSAAIIPLIAGANLGLIGLGANQATRFSSAMGTDFLSQIGELVSASLAVHLESNNGE</sequence>
<organism evidence="1">
    <name type="scientific">hydrothermal vent metagenome</name>
    <dbReference type="NCBI Taxonomy" id="652676"/>
    <lineage>
        <taxon>unclassified sequences</taxon>
        <taxon>metagenomes</taxon>
        <taxon>ecological metagenomes</taxon>
    </lineage>
</organism>
<accession>A0A3B0XA67</accession>
<dbReference type="EMBL" id="UOFE01000035">
    <property type="protein sequence ID" value="VAW53696.1"/>
    <property type="molecule type" value="Genomic_DNA"/>
</dbReference>
<reference evidence="1" key="1">
    <citation type="submission" date="2018-06" db="EMBL/GenBank/DDBJ databases">
        <authorList>
            <person name="Zhirakovskaya E."/>
        </authorList>
    </citation>
    <scope>NUCLEOTIDE SEQUENCE</scope>
</reference>
<dbReference type="InterPro" id="IPR029016">
    <property type="entry name" value="GAF-like_dom_sf"/>
</dbReference>
<dbReference type="Pfam" id="PF04340">
    <property type="entry name" value="DUF484"/>
    <property type="match status" value="1"/>
</dbReference>
<protein>
    <recommendedName>
        <fullName evidence="2">DUF484 family protein</fullName>
    </recommendedName>
</protein>
<evidence type="ECO:0000313" key="1">
    <source>
        <dbReference type="EMBL" id="VAW53696.1"/>
    </source>
</evidence>
<dbReference type="PANTHER" id="PTHR38765:SF1">
    <property type="entry name" value="DUF484 DOMAIN-CONTAINING PROTEIN"/>
    <property type="match status" value="1"/>
</dbReference>
<dbReference type="Gene3D" id="3.30.450.40">
    <property type="match status" value="1"/>
</dbReference>
<dbReference type="AlphaFoldDB" id="A0A3B0XA67"/>
<dbReference type="InterPro" id="IPR007435">
    <property type="entry name" value="DUF484"/>
</dbReference>
<proteinExistence type="predicted"/>
<dbReference type="SUPFAM" id="SSF55781">
    <property type="entry name" value="GAF domain-like"/>
    <property type="match status" value="1"/>
</dbReference>
<name>A0A3B0XA67_9ZZZZ</name>